<evidence type="ECO:0008006" key="3">
    <source>
        <dbReference type="Google" id="ProtNLM"/>
    </source>
</evidence>
<name>A0A225NIA8_9RHOB</name>
<keyword evidence="2" id="KW-1185">Reference proteome</keyword>
<evidence type="ECO:0000313" key="2">
    <source>
        <dbReference type="Proteomes" id="UP000215377"/>
    </source>
</evidence>
<organism evidence="1 2">
    <name type="scientific">Marinibacterium profundimaris</name>
    <dbReference type="NCBI Taxonomy" id="1679460"/>
    <lineage>
        <taxon>Bacteria</taxon>
        <taxon>Pseudomonadati</taxon>
        <taxon>Pseudomonadota</taxon>
        <taxon>Alphaproteobacteria</taxon>
        <taxon>Rhodobacterales</taxon>
        <taxon>Paracoccaceae</taxon>
        <taxon>Marinibacterium</taxon>
    </lineage>
</organism>
<dbReference type="EMBL" id="AQQR01000004">
    <property type="protein sequence ID" value="OWU73546.1"/>
    <property type="molecule type" value="Genomic_DNA"/>
</dbReference>
<accession>A0A225NIA8</accession>
<dbReference type="AlphaFoldDB" id="A0A225NIA8"/>
<protein>
    <recommendedName>
        <fullName evidence="3">Antifreeze protein</fullName>
    </recommendedName>
</protein>
<proteinExistence type="predicted"/>
<dbReference type="RefSeq" id="WP_088650269.1">
    <property type="nucleotide sequence ID" value="NZ_AQQR01000004.1"/>
</dbReference>
<comment type="caution">
    <text evidence="1">The sequence shown here is derived from an EMBL/GenBank/DDBJ whole genome shotgun (WGS) entry which is preliminary data.</text>
</comment>
<sequence length="102" mass="11160">MIGMLPMMFAVQAWQDTAFAYGRMYLSAQEVIHRRTMQMAFGRMGPEEAARMVFEKPAALAASFERAARATAAGRDPLSVALAAVQPIGAKTVANARRLRKT</sequence>
<dbReference type="OrthoDB" id="6167549at2"/>
<dbReference type="Proteomes" id="UP000215377">
    <property type="component" value="Unassembled WGS sequence"/>
</dbReference>
<evidence type="ECO:0000313" key="1">
    <source>
        <dbReference type="EMBL" id="OWU73546.1"/>
    </source>
</evidence>
<gene>
    <name evidence="1" type="ORF">ATO3_12885</name>
</gene>
<reference evidence="1 2" key="1">
    <citation type="submission" date="2013-04" db="EMBL/GenBank/DDBJ databases">
        <title>Oceanicola sp. 22II1-22F33 Genome Sequencing.</title>
        <authorList>
            <person name="Lai Q."/>
            <person name="Li G."/>
            <person name="Shao Z."/>
        </authorList>
    </citation>
    <scope>NUCLEOTIDE SEQUENCE [LARGE SCALE GENOMIC DNA]</scope>
    <source>
        <strain evidence="1 2">22II1-22F33</strain>
    </source>
</reference>